<feature type="DNA-binding region" description="H-T-H motif" evidence="2">
    <location>
        <begin position="25"/>
        <end position="44"/>
    </location>
</feature>
<dbReference type="Gene3D" id="1.10.357.10">
    <property type="entry name" value="Tetracycline Repressor, domain 2"/>
    <property type="match status" value="1"/>
</dbReference>
<dbReference type="EMBL" id="BAAAZG010000070">
    <property type="protein sequence ID" value="GAA4103116.1"/>
    <property type="molecule type" value="Genomic_DNA"/>
</dbReference>
<reference evidence="5" key="1">
    <citation type="journal article" date="2019" name="Int. J. Syst. Evol. Microbiol.">
        <title>The Global Catalogue of Microorganisms (GCM) 10K type strain sequencing project: providing services to taxonomists for standard genome sequencing and annotation.</title>
        <authorList>
            <consortium name="The Broad Institute Genomics Platform"/>
            <consortium name="The Broad Institute Genome Sequencing Center for Infectious Disease"/>
            <person name="Wu L."/>
            <person name="Ma J."/>
        </authorList>
    </citation>
    <scope>NUCLEOTIDE SEQUENCE [LARGE SCALE GENOMIC DNA]</scope>
    <source>
        <strain evidence="5">JCM 16702</strain>
    </source>
</reference>
<keyword evidence="5" id="KW-1185">Reference proteome</keyword>
<dbReference type="Pfam" id="PF00440">
    <property type="entry name" value="TetR_N"/>
    <property type="match status" value="1"/>
</dbReference>
<protein>
    <submittedName>
        <fullName evidence="4">TetR/AcrR family transcriptional regulator</fullName>
    </submittedName>
</protein>
<dbReference type="Proteomes" id="UP001500683">
    <property type="component" value="Unassembled WGS sequence"/>
</dbReference>
<keyword evidence="1 2" id="KW-0238">DNA-binding</keyword>
<name>A0ABP7X399_9ACTN</name>
<evidence type="ECO:0000259" key="3">
    <source>
        <dbReference type="PROSITE" id="PS50977"/>
    </source>
</evidence>
<comment type="caution">
    <text evidence="4">The sequence shown here is derived from an EMBL/GenBank/DDBJ whole genome shotgun (WGS) entry which is preliminary data.</text>
</comment>
<feature type="domain" description="HTH tetR-type" evidence="3">
    <location>
        <begin position="2"/>
        <end position="62"/>
    </location>
</feature>
<dbReference type="PROSITE" id="PS50977">
    <property type="entry name" value="HTH_TETR_2"/>
    <property type="match status" value="1"/>
</dbReference>
<evidence type="ECO:0000256" key="2">
    <source>
        <dbReference type="PROSITE-ProRule" id="PRU00335"/>
    </source>
</evidence>
<accession>A0ABP7X399</accession>
<dbReference type="RefSeq" id="WP_344958346.1">
    <property type="nucleotide sequence ID" value="NZ_BAAAZG010000070.1"/>
</dbReference>
<dbReference type="InterPro" id="IPR009057">
    <property type="entry name" value="Homeodomain-like_sf"/>
</dbReference>
<organism evidence="4 5">
    <name type="scientific">Actinomadura miaoliensis</name>
    <dbReference type="NCBI Taxonomy" id="430685"/>
    <lineage>
        <taxon>Bacteria</taxon>
        <taxon>Bacillati</taxon>
        <taxon>Actinomycetota</taxon>
        <taxon>Actinomycetes</taxon>
        <taxon>Streptosporangiales</taxon>
        <taxon>Thermomonosporaceae</taxon>
        <taxon>Actinomadura</taxon>
    </lineage>
</organism>
<sequence length="185" mass="20310">MSDAKAALLDRVIEHLAAEGVGDRSLRNIAAGAGTSHRMLIYHFGSRDGLLVEVVREMERRQREVLSRLRETHAGLGPRDLAHAFWRHLSDPALAPYERLFFELYGSALAGHPGAAPLLDGIIDSWLEPLVGLEDVPGLTAAGRRTRARLVLAFTRGALLDLLATGDREEVDRMVDDFITLTLPA</sequence>
<evidence type="ECO:0000256" key="1">
    <source>
        <dbReference type="ARBA" id="ARBA00023125"/>
    </source>
</evidence>
<dbReference type="SUPFAM" id="SSF46689">
    <property type="entry name" value="Homeodomain-like"/>
    <property type="match status" value="1"/>
</dbReference>
<evidence type="ECO:0000313" key="5">
    <source>
        <dbReference type="Proteomes" id="UP001500683"/>
    </source>
</evidence>
<proteinExistence type="predicted"/>
<gene>
    <name evidence="4" type="ORF">GCM10022214_81570</name>
</gene>
<evidence type="ECO:0000313" key="4">
    <source>
        <dbReference type="EMBL" id="GAA4103116.1"/>
    </source>
</evidence>
<dbReference type="InterPro" id="IPR001647">
    <property type="entry name" value="HTH_TetR"/>
</dbReference>